<proteinExistence type="predicted"/>
<dbReference type="RefSeq" id="WP_314509878.1">
    <property type="nucleotide sequence ID" value="NZ_JASJOU010000002.1"/>
</dbReference>
<keyword evidence="3" id="KW-1185">Reference proteome</keyword>
<keyword evidence="1" id="KW-0472">Membrane</keyword>
<dbReference type="EMBL" id="JASJOU010000002">
    <property type="protein sequence ID" value="MDJ1500344.1"/>
    <property type="molecule type" value="Genomic_DNA"/>
</dbReference>
<dbReference type="AlphaFoldDB" id="A0AAE3R2C9"/>
<feature type="transmembrane region" description="Helical" evidence="1">
    <location>
        <begin position="52"/>
        <end position="72"/>
    </location>
</feature>
<evidence type="ECO:0000313" key="3">
    <source>
        <dbReference type="Proteomes" id="UP001232063"/>
    </source>
</evidence>
<feature type="transmembrane region" description="Helical" evidence="1">
    <location>
        <begin position="79"/>
        <end position="101"/>
    </location>
</feature>
<evidence type="ECO:0000256" key="1">
    <source>
        <dbReference type="SAM" id="Phobius"/>
    </source>
</evidence>
<reference evidence="2" key="1">
    <citation type="submission" date="2023-05" db="EMBL/GenBank/DDBJ databases">
        <authorList>
            <person name="Zhang X."/>
        </authorList>
    </citation>
    <scope>NUCLEOTIDE SEQUENCE</scope>
    <source>
        <strain evidence="2">BD1B2-1</strain>
    </source>
</reference>
<accession>A0AAE3R2C9</accession>
<comment type="caution">
    <text evidence="2">The sequence shown here is derived from an EMBL/GenBank/DDBJ whole genome shotgun (WGS) entry which is preliminary data.</text>
</comment>
<name>A0AAE3R2C9_9BACT</name>
<keyword evidence="1" id="KW-1133">Transmembrane helix</keyword>
<evidence type="ECO:0000313" key="2">
    <source>
        <dbReference type="EMBL" id="MDJ1500344.1"/>
    </source>
</evidence>
<gene>
    <name evidence="2" type="ORF">QNI22_06800</name>
</gene>
<feature type="transmembrane region" description="Helical" evidence="1">
    <location>
        <begin position="107"/>
        <end position="132"/>
    </location>
</feature>
<feature type="transmembrane region" description="Helical" evidence="1">
    <location>
        <begin position="21"/>
        <end position="40"/>
    </location>
</feature>
<dbReference type="Proteomes" id="UP001232063">
    <property type="component" value="Unassembled WGS sequence"/>
</dbReference>
<organism evidence="2 3">
    <name type="scientific">Xanthocytophaga agilis</name>
    <dbReference type="NCBI Taxonomy" id="3048010"/>
    <lineage>
        <taxon>Bacteria</taxon>
        <taxon>Pseudomonadati</taxon>
        <taxon>Bacteroidota</taxon>
        <taxon>Cytophagia</taxon>
        <taxon>Cytophagales</taxon>
        <taxon>Rhodocytophagaceae</taxon>
        <taxon>Xanthocytophaga</taxon>
    </lineage>
</organism>
<sequence length="138" mass="15856">MNPINRVTTVPAWMKITLKLAGIYNILWGSWIVLFPHHFFDLVGMVQPNYPGIWQSVGMIVGVYGLGYYIAAFDPVRHWPIILVGFLGKLFGPVGLVLYAWRGELPWVFGWVNVTNDLIWLVPFAIILYYSWKQESKA</sequence>
<protein>
    <submittedName>
        <fullName evidence="2">Alkyl hydroperoxide reductase</fullName>
    </submittedName>
</protein>
<keyword evidence="1" id="KW-0812">Transmembrane</keyword>